<organism evidence="1 2">
    <name type="scientific">Globicatella sulfidifaciens</name>
    <dbReference type="NCBI Taxonomy" id="136093"/>
    <lineage>
        <taxon>Bacteria</taxon>
        <taxon>Bacillati</taxon>
        <taxon>Bacillota</taxon>
        <taxon>Bacilli</taxon>
        <taxon>Lactobacillales</taxon>
        <taxon>Aerococcaceae</taxon>
        <taxon>Globicatella</taxon>
    </lineage>
</organism>
<dbReference type="EMBL" id="JAAYSM010000306">
    <property type="protein sequence ID" value="NLJ18963.1"/>
    <property type="molecule type" value="Genomic_DNA"/>
</dbReference>
<sequence length="33" mass="3683">MEIISFKNVSKTYSDGRETIEALKETSFSINSG</sequence>
<feature type="non-terminal residue" evidence="1">
    <location>
        <position position="33"/>
    </location>
</feature>
<name>A0A7X8C4P3_9LACT</name>
<proteinExistence type="predicted"/>
<evidence type="ECO:0000313" key="1">
    <source>
        <dbReference type="EMBL" id="NLJ18963.1"/>
    </source>
</evidence>
<dbReference type="GO" id="GO:0005524">
    <property type="term" value="F:ATP binding"/>
    <property type="evidence" value="ECO:0007669"/>
    <property type="project" value="UniProtKB-KW"/>
</dbReference>
<keyword evidence="1" id="KW-0067">ATP-binding</keyword>
<accession>A0A7X8C4P3</accession>
<comment type="caution">
    <text evidence="1">The sequence shown here is derived from an EMBL/GenBank/DDBJ whole genome shotgun (WGS) entry which is preliminary data.</text>
</comment>
<keyword evidence="1" id="KW-0547">Nucleotide-binding</keyword>
<reference evidence="1 2" key="1">
    <citation type="journal article" date="2020" name="Biotechnol. Biofuels">
        <title>New insights from the biogas microbiome by comprehensive genome-resolved metagenomics of nearly 1600 species originating from multiple anaerobic digesters.</title>
        <authorList>
            <person name="Campanaro S."/>
            <person name="Treu L."/>
            <person name="Rodriguez-R L.M."/>
            <person name="Kovalovszki A."/>
            <person name="Ziels R.M."/>
            <person name="Maus I."/>
            <person name="Zhu X."/>
            <person name="Kougias P.G."/>
            <person name="Basile A."/>
            <person name="Luo G."/>
            <person name="Schluter A."/>
            <person name="Konstantinidis K.T."/>
            <person name="Angelidaki I."/>
        </authorList>
    </citation>
    <scope>NUCLEOTIDE SEQUENCE [LARGE SCALE GENOMIC DNA]</scope>
    <source>
        <strain evidence="1">AS23ysBPME_34</strain>
    </source>
</reference>
<dbReference type="AlphaFoldDB" id="A0A7X8C4P3"/>
<gene>
    <name evidence="1" type="ORF">GX355_08885</name>
</gene>
<protein>
    <submittedName>
        <fullName evidence="1">Hemin ABC transporter ATP-binding protein</fullName>
    </submittedName>
</protein>
<dbReference type="Proteomes" id="UP000541058">
    <property type="component" value="Unassembled WGS sequence"/>
</dbReference>
<evidence type="ECO:0000313" key="2">
    <source>
        <dbReference type="Proteomes" id="UP000541058"/>
    </source>
</evidence>